<keyword evidence="6" id="KW-1185">Reference proteome</keyword>
<dbReference type="HAMAP" id="MF_00360">
    <property type="entry name" value="Ribosomal_bS6"/>
    <property type="match status" value="1"/>
</dbReference>
<dbReference type="InterPro" id="IPR035980">
    <property type="entry name" value="Ribosomal_bS6_sf"/>
</dbReference>
<dbReference type="GO" id="GO:0070181">
    <property type="term" value="F:small ribosomal subunit rRNA binding"/>
    <property type="evidence" value="ECO:0007669"/>
    <property type="project" value="TreeGrafter"/>
</dbReference>
<dbReference type="InterPro" id="IPR014717">
    <property type="entry name" value="Transl_elong_EF1B/ribsomal_bS6"/>
</dbReference>
<dbReference type="AlphaFoldDB" id="A0A223AQS3"/>
<accession>A0A223AQS3</accession>
<dbReference type="Gene3D" id="3.30.70.60">
    <property type="match status" value="1"/>
</dbReference>
<dbReference type="InterPro" id="IPR000529">
    <property type="entry name" value="Ribosomal_bS6"/>
</dbReference>
<comment type="similarity">
    <text evidence="1 4">Belongs to the bacterial ribosomal protein bS6 family.</text>
</comment>
<dbReference type="OrthoDB" id="9812702at2"/>
<dbReference type="PANTHER" id="PTHR21011">
    <property type="entry name" value="MITOCHONDRIAL 28S RIBOSOMAL PROTEIN S6"/>
    <property type="match status" value="1"/>
</dbReference>
<dbReference type="Pfam" id="PF01250">
    <property type="entry name" value="Ribosomal_S6"/>
    <property type="match status" value="1"/>
</dbReference>
<dbReference type="Proteomes" id="UP000214689">
    <property type="component" value="Chromosome"/>
</dbReference>
<gene>
    <name evidence="4" type="primary">rpsF</name>
    <name evidence="5" type="ORF">AXF17_01760</name>
</gene>
<evidence type="ECO:0000313" key="5">
    <source>
        <dbReference type="EMBL" id="ASS37320.1"/>
    </source>
</evidence>
<name>A0A223AQS3_9FIRM</name>
<evidence type="ECO:0000256" key="3">
    <source>
        <dbReference type="ARBA" id="ARBA00035294"/>
    </source>
</evidence>
<dbReference type="GO" id="GO:0005737">
    <property type="term" value="C:cytoplasm"/>
    <property type="evidence" value="ECO:0007669"/>
    <property type="project" value="UniProtKB-ARBA"/>
</dbReference>
<dbReference type="GO" id="GO:0006412">
    <property type="term" value="P:translation"/>
    <property type="evidence" value="ECO:0007669"/>
    <property type="project" value="UniProtKB-UniRule"/>
</dbReference>
<keyword evidence="4 5" id="KW-0689">Ribosomal protein</keyword>
<evidence type="ECO:0000313" key="6">
    <source>
        <dbReference type="Proteomes" id="UP000214689"/>
    </source>
</evidence>
<organism evidence="5 6">
    <name type="scientific">Mogibacterium pumilum</name>
    <dbReference type="NCBI Taxonomy" id="86332"/>
    <lineage>
        <taxon>Bacteria</taxon>
        <taxon>Bacillati</taxon>
        <taxon>Bacillota</taxon>
        <taxon>Clostridia</taxon>
        <taxon>Peptostreptococcales</taxon>
        <taxon>Anaerovoracaceae</taxon>
        <taxon>Mogibacterium</taxon>
    </lineage>
</organism>
<dbReference type="PANTHER" id="PTHR21011:SF1">
    <property type="entry name" value="SMALL RIBOSOMAL SUBUNIT PROTEIN BS6M"/>
    <property type="match status" value="1"/>
</dbReference>
<evidence type="ECO:0000256" key="1">
    <source>
        <dbReference type="ARBA" id="ARBA00009512"/>
    </source>
</evidence>
<comment type="function">
    <text evidence="2 4">Binds together with bS18 to 16S ribosomal RNA.</text>
</comment>
<dbReference type="EMBL" id="CP016199">
    <property type="protein sequence ID" value="ASS37320.1"/>
    <property type="molecule type" value="Genomic_DNA"/>
</dbReference>
<keyword evidence="4" id="KW-0694">RNA-binding</keyword>
<dbReference type="NCBIfam" id="TIGR00166">
    <property type="entry name" value="S6"/>
    <property type="match status" value="1"/>
</dbReference>
<dbReference type="SUPFAM" id="SSF54995">
    <property type="entry name" value="Ribosomal protein S6"/>
    <property type="match status" value="1"/>
</dbReference>
<proteinExistence type="inferred from homology"/>
<evidence type="ECO:0000256" key="4">
    <source>
        <dbReference type="HAMAP-Rule" id="MF_00360"/>
    </source>
</evidence>
<sequence length="95" mass="11018">MRDYEVMFILDPTLDEEVKNSMIENVKNIINEDGEAGEADVWGNKKLAYQINKKKEGFYVVVPFKASTELPKELDRRLKISDAVMRHIIVCQDEN</sequence>
<keyword evidence="4" id="KW-0687">Ribonucleoprotein</keyword>
<protein>
    <recommendedName>
        <fullName evidence="3 4">Small ribosomal subunit protein bS6</fullName>
    </recommendedName>
</protein>
<dbReference type="GO" id="GO:0005840">
    <property type="term" value="C:ribosome"/>
    <property type="evidence" value="ECO:0007669"/>
    <property type="project" value="UniProtKB-KW"/>
</dbReference>
<dbReference type="RefSeq" id="WP_094233544.1">
    <property type="nucleotide sequence ID" value="NZ_CP016199.1"/>
</dbReference>
<keyword evidence="4" id="KW-0699">rRNA-binding</keyword>
<dbReference type="GO" id="GO:0003735">
    <property type="term" value="F:structural constituent of ribosome"/>
    <property type="evidence" value="ECO:0007669"/>
    <property type="project" value="InterPro"/>
</dbReference>
<dbReference type="InterPro" id="IPR020814">
    <property type="entry name" value="Ribosomal_S6_plastid/chlpt"/>
</dbReference>
<evidence type="ECO:0000256" key="2">
    <source>
        <dbReference type="ARBA" id="ARBA00035104"/>
    </source>
</evidence>
<dbReference type="CDD" id="cd00473">
    <property type="entry name" value="bS6"/>
    <property type="match status" value="1"/>
</dbReference>
<reference evidence="6" key="1">
    <citation type="submission" date="2016-05" db="EMBL/GenBank/DDBJ databases">
        <authorList>
            <person name="Holder M.E."/>
            <person name="Ajami N.J."/>
            <person name="Petrosino J.F."/>
        </authorList>
    </citation>
    <scope>NUCLEOTIDE SEQUENCE [LARGE SCALE GENOMIC DNA]</scope>
    <source>
        <strain evidence="6">ATCC 700696</strain>
    </source>
</reference>
<dbReference type="GO" id="GO:1990904">
    <property type="term" value="C:ribonucleoprotein complex"/>
    <property type="evidence" value="ECO:0007669"/>
    <property type="project" value="UniProtKB-KW"/>
</dbReference>